<keyword evidence="3" id="KW-1185">Reference proteome</keyword>
<dbReference type="InterPro" id="IPR037523">
    <property type="entry name" value="VOC_core"/>
</dbReference>
<dbReference type="Proteomes" id="UP000292372">
    <property type="component" value="Unassembled WGS sequence"/>
</dbReference>
<dbReference type="PANTHER" id="PTHR36503:SF1">
    <property type="entry name" value="BLR2520 PROTEIN"/>
    <property type="match status" value="1"/>
</dbReference>
<dbReference type="InterPro" id="IPR029068">
    <property type="entry name" value="Glyas_Bleomycin-R_OHBP_Dase"/>
</dbReference>
<evidence type="ECO:0000313" key="3">
    <source>
        <dbReference type="Proteomes" id="UP000292372"/>
    </source>
</evidence>
<gene>
    <name evidence="2" type="ORF">EYD46_13050</name>
</gene>
<proteinExistence type="predicted"/>
<dbReference type="CDD" id="cd07251">
    <property type="entry name" value="VOC_like"/>
    <property type="match status" value="1"/>
</dbReference>
<dbReference type="AlphaFoldDB" id="A0A4Q9FKR9"/>
<dbReference type="PROSITE" id="PS51819">
    <property type="entry name" value="VOC"/>
    <property type="match status" value="1"/>
</dbReference>
<dbReference type="OrthoDB" id="9798430at2"/>
<dbReference type="Pfam" id="PF00903">
    <property type="entry name" value="Glyoxalase"/>
    <property type="match status" value="1"/>
</dbReference>
<name>A0A4Q9FKR9_9FLAO</name>
<dbReference type="SUPFAM" id="SSF54593">
    <property type="entry name" value="Glyoxalase/Bleomycin resistance protein/Dihydroxybiphenyl dioxygenase"/>
    <property type="match status" value="1"/>
</dbReference>
<protein>
    <submittedName>
        <fullName evidence="2">VOC family protein</fullName>
    </submittedName>
</protein>
<dbReference type="EMBL" id="SIRS01000005">
    <property type="protein sequence ID" value="TBN14495.1"/>
    <property type="molecule type" value="Genomic_DNA"/>
</dbReference>
<organism evidence="2 3">
    <name type="scientific">Hyunsoonleella pacifica</name>
    <dbReference type="NCBI Taxonomy" id="1080224"/>
    <lineage>
        <taxon>Bacteria</taxon>
        <taxon>Pseudomonadati</taxon>
        <taxon>Bacteroidota</taxon>
        <taxon>Flavobacteriia</taxon>
        <taxon>Flavobacteriales</taxon>
        <taxon>Flavobacteriaceae</taxon>
    </lineage>
</organism>
<feature type="domain" description="VOC" evidence="1">
    <location>
        <begin position="4"/>
        <end position="127"/>
    </location>
</feature>
<dbReference type="RefSeq" id="WP_130937616.1">
    <property type="nucleotide sequence ID" value="NZ_BMEE01000002.1"/>
</dbReference>
<dbReference type="InterPro" id="IPR004360">
    <property type="entry name" value="Glyas_Fos-R_dOase_dom"/>
</dbReference>
<dbReference type="Gene3D" id="3.10.180.10">
    <property type="entry name" value="2,3-Dihydroxybiphenyl 1,2-Dioxygenase, domain 1"/>
    <property type="match status" value="1"/>
</dbReference>
<accession>A0A4Q9FKR9</accession>
<sequence length="141" mass="15865">MEQRLTIVGLGVSDLKKATTFYEEKFGWEKADSSTDTITFLQLNGILLSLYPREKLAEDAQVPHGGNGFKGFTLAHNLRSKTEVDQLFSELEQKGVTIVKQPEEVFWGGYSGYVSDLDDNLWEIAFNPFLPLDEKGNTLET</sequence>
<comment type="caution">
    <text evidence="2">The sequence shown here is derived from an EMBL/GenBank/DDBJ whole genome shotgun (WGS) entry which is preliminary data.</text>
</comment>
<evidence type="ECO:0000313" key="2">
    <source>
        <dbReference type="EMBL" id="TBN14495.1"/>
    </source>
</evidence>
<reference evidence="2 3" key="1">
    <citation type="journal article" date="2015" name="Int. J. Syst. Evol. Microbiol.">
        <title>Hyunsoonleella pacifica sp. nov., isolated from seawater of South Pacific Gyre.</title>
        <authorList>
            <person name="Gao X."/>
            <person name="Zhang Z."/>
            <person name="Dai X."/>
            <person name="Zhang X.H."/>
        </authorList>
    </citation>
    <scope>NUCLEOTIDE SEQUENCE [LARGE SCALE GENOMIC DNA]</scope>
    <source>
        <strain evidence="2 3">SW033</strain>
    </source>
</reference>
<dbReference type="PANTHER" id="PTHR36503">
    <property type="entry name" value="BLR2520 PROTEIN"/>
    <property type="match status" value="1"/>
</dbReference>
<evidence type="ECO:0000259" key="1">
    <source>
        <dbReference type="PROSITE" id="PS51819"/>
    </source>
</evidence>